<proteinExistence type="predicted"/>
<keyword evidence="1" id="KW-0472">Membrane</keyword>
<dbReference type="EMBL" id="JN253905">
    <property type="protein sequence ID" value="AEK80718.1"/>
    <property type="molecule type" value="Genomic_DNA"/>
</dbReference>
<evidence type="ECO:0000313" key="5">
    <source>
        <dbReference type="EMBL" id="AEK80719.1"/>
    </source>
</evidence>
<evidence type="ECO:0000256" key="1">
    <source>
        <dbReference type="SAM" id="Phobius"/>
    </source>
</evidence>
<feature type="chain" id="PRO_5007652898" evidence="2">
    <location>
        <begin position="23"/>
        <end position="146"/>
    </location>
</feature>
<organism evidence="5">
    <name type="scientific">Phytophthora sojae</name>
    <name type="common">Soybean stem and root rot agent</name>
    <name type="synonym">Phytophthora megasperma f. sp. glycines</name>
    <dbReference type="NCBI Taxonomy" id="67593"/>
    <lineage>
        <taxon>Eukaryota</taxon>
        <taxon>Sar</taxon>
        <taxon>Stramenopiles</taxon>
        <taxon>Oomycota</taxon>
        <taxon>Peronosporomycetes</taxon>
        <taxon>Peronosporales</taxon>
        <taxon>Peronosporaceae</taxon>
        <taxon>Phytophthora</taxon>
    </lineage>
</organism>
<feature type="signal peptide" evidence="2">
    <location>
        <begin position="1"/>
        <end position="22"/>
    </location>
</feature>
<accession>E0W539</accession>
<name>E0W539_PHYSO</name>
<keyword evidence="2" id="KW-0732">Signal</keyword>
<dbReference type="AlphaFoldDB" id="E0W539"/>
<dbReference type="EMBL" id="JN253904">
    <property type="protein sequence ID" value="AEK80717.1"/>
    <property type="molecule type" value="Genomic_DNA"/>
</dbReference>
<dbReference type="KEGG" id="psoj:PHYSODRAFT_288873"/>
<keyword evidence="1" id="KW-0812">Transmembrane</keyword>
<sequence>MRAVFVFVLLTLLVCSNGIASAKSSAMVSALHSEAVEAPVSSDATRRRLRGTVVVDEERVLGLEKLANSVASIFKRKPGLIQKVEKLQSSPSAVKALEKATLSGKSSNKLRAYFARLAANSNKAQQFFILATIVLFAAGVTVTWLT</sequence>
<dbReference type="EMBL" id="JN253906">
    <property type="protein sequence ID" value="AEK80719.1"/>
    <property type="molecule type" value="Genomic_DNA"/>
</dbReference>
<keyword evidence="1" id="KW-1133">Transmembrane helix</keyword>
<evidence type="ECO:0000313" key="4">
    <source>
        <dbReference type="EMBL" id="AEK80718.1"/>
    </source>
</evidence>
<evidence type="ECO:0000256" key="2">
    <source>
        <dbReference type="SAM" id="SignalP"/>
    </source>
</evidence>
<gene>
    <name evidence="5" type="primary">Avh</name>
</gene>
<dbReference type="HOGENOM" id="CLU_1781144_0_0_1"/>
<feature type="transmembrane region" description="Helical" evidence="1">
    <location>
        <begin position="127"/>
        <end position="145"/>
    </location>
</feature>
<evidence type="ECO:0000313" key="3">
    <source>
        <dbReference type="EMBL" id="AEK80717.1"/>
    </source>
</evidence>
<reference evidence="5" key="1">
    <citation type="journal article" date="2011" name="Plant Cell">
        <title>Transcriptional programming and functional interactions within the Phytophthora sojae RXLR effector repertoire.</title>
        <authorList>
            <person name="Wang Q."/>
            <person name="Han C."/>
            <person name="Ferreira A.O."/>
            <person name="Yu X."/>
            <person name="Ye W."/>
            <person name="Tripathy S."/>
            <person name="Kale S.D."/>
            <person name="Gu B."/>
            <person name="Sheng Y."/>
            <person name="Sui Y."/>
            <person name="Wang X."/>
            <person name="Zhang Z."/>
            <person name="Cheng B."/>
            <person name="Dong S."/>
            <person name="Shan W."/>
            <person name="Zheng X."/>
            <person name="Dou D."/>
            <person name="Tyler B.M."/>
            <person name="Wang Y."/>
        </authorList>
    </citation>
    <scope>NUCLEOTIDE SEQUENCE</scope>
    <source>
        <strain evidence="3">P7064</strain>
        <strain evidence="4">P7074</strain>
        <strain evidence="5">P7076</strain>
    </source>
</reference>
<protein>
    <submittedName>
        <fullName evidence="5">Avh131</fullName>
    </submittedName>
</protein>
<dbReference type="VEuPathDB" id="FungiDB:PHYSODRAFT_288873"/>
<dbReference type="OrthoDB" id="126586at2759"/>